<evidence type="ECO:0000256" key="3">
    <source>
        <dbReference type="SAM" id="MobiDB-lite"/>
    </source>
</evidence>
<evidence type="ECO:0000256" key="2">
    <source>
        <dbReference type="RuleBase" id="RU364113"/>
    </source>
</evidence>
<dbReference type="PATRIC" id="fig|157733.3.peg.385"/>
<dbReference type="PANTHER" id="PTHR42911:SF2">
    <property type="entry name" value="PROHIBITIN FAMILY PROTEIN"/>
    <property type="match status" value="1"/>
</dbReference>
<keyword evidence="2" id="KW-1133">Transmembrane helix</keyword>
<dbReference type="GO" id="GO:0016020">
    <property type="term" value="C:membrane"/>
    <property type="evidence" value="ECO:0007669"/>
    <property type="project" value="UniProtKB-SubCell"/>
</dbReference>
<keyword evidence="2" id="KW-0812">Transmembrane</keyword>
<dbReference type="NCBIfam" id="TIGR01933">
    <property type="entry name" value="hflK"/>
    <property type="match status" value="1"/>
</dbReference>
<dbReference type="STRING" id="157733.AB986_11825"/>
<dbReference type="EMBL" id="LELK01000004">
    <property type="protein sequence ID" value="KMM36644.1"/>
    <property type="molecule type" value="Genomic_DNA"/>
</dbReference>
<feature type="region of interest" description="Disordered" evidence="3">
    <location>
        <begin position="298"/>
        <end position="321"/>
    </location>
</feature>
<comment type="subunit">
    <text evidence="2">HflC and HflK may interact to form a multimeric complex.</text>
</comment>
<dbReference type="PANTHER" id="PTHR42911">
    <property type="entry name" value="MODULATOR OF FTSH PROTEASE HFLC"/>
    <property type="match status" value="1"/>
</dbReference>
<gene>
    <name evidence="5" type="ORF">AB986_11825</name>
</gene>
<dbReference type="CDD" id="cd03404">
    <property type="entry name" value="SPFH_HflK"/>
    <property type="match status" value="1"/>
</dbReference>
<comment type="caution">
    <text evidence="5">The sequence shown here is derived from an EMBL/GenBank/DDBJ whole genome shotgun (WGS) entry which is preliminary data.</text>
</comment>
<dbReference type="SUPFAM" id="SSF117892">
    <property type="entry name" value="Band 7/SPFH domain"/>
    <property type="match status" value="1"/>
</dbReference>
<dbReference type="AlphaFoldDB" id="A0A0J6CX88"/>
<evidence type="ECO:0000313" key="5">
    <source>
        <dbReference type="EMBL" id="KMM36644.1"/>
    </source>
</evidence>
<dbReference type="Gene3D" id="3.30.479.30">
    <property type="entry name" value="Band 7 domain"/>
    <property type="match status" value="1"/>
</dbReference>
<comment type="function">
    <text evidence="2">HflC and HflK could encode or regulate a protease.</text>
</comment>
<name>A0A0J6CX88_9BACL</name>
<feature type="compositionally biased region" description="Basic and acidic residues" evidence="3">
    <location>
        <begin position="305"/>
        <end position="321"/>
    </location>
</feature>
<keyword evidence="2" id="KW-0472">Membrane</keyword>
<organism evidence="5 6">
    <name type="scientific">Guptibacillus hwajinpoensis</name>
    <dbReference type="NCBI Taxonomy" id="208199"/>
    <lineage>
        <taxon>Bacteria</taxon>
        <taxon>Bacillati</taxon>
        <taxon>Bacillota</taxon>
        <taxon>Bacilli</taxon>
        <taxon>Bacillales</taxon>
        <taxon>Guptibacillaceae</taxon>
        <taxon>Guptibacillus</taxon>
    </lineage>
</organism>
<dbReference type="Proteomes" id="UP000035996">
    <property type="component" value="Unassembled WGS sequence"/>
</dbReference>
<dbReference type="OrthoDB" id="9779595at2"/>
<dbReference type="InterPro" id="IPR001107">
    <property type="entry name" value="Band_7"/>
</dbReference>
<evidence type="ECO:0000313" key="6">
    <source>
        <dbReference type="Proteomes" id="UP000035996"/>
    </source>
</evidence>
<keyword evidence="6" id="KW-1185">Reference proteome</keyword>
<evidence type="ECO:0000256" key="1">
    <source>
        <dbReference type="ARBA" id="ARBA00006971"/>
    </source>
</evidence>
<dbReference type="Pfam" id="PF01145">
    <property type="entry name" value="Band_7"/>
    <property type="match status" value="1"/>
</dbReference>
<dbReference type="RefSeq" id="WP_048311356.1">
    <property type="nucleotide sequence ID" value="NZ_CP119526.1"/>
</dbReference>
<proteinExistence type="inferred from homology"/>
<reference evidence="5" key="1">
    <citation type="submission" date="2015-06" db="EMBL/GenBank/DDBJ databases">
        <authorList>
            <person name="Liu B."/>
            <person name="Wang J."/>
            <person name="Zhu Y."/>
            <person name="Liu G."/>
            <person name="Chen Q."/>
            <person name="Zheng C."/>
            <person name="Che J."/>
            <person name="Ge C."/>
            <person name="Shi H."/>
            <person name="Pan Z."/>
            <person name="Liu X."/>
        </authorList>
    </citation>
    <scope>NUCLEOTIDE SEQUENCE [LARGE SCALE GENOMIC DNA]</scope>
    <source>
        <strain evidence="5">DSM 16346</strain>
    </source>
</reference>
<accession>A0A0J6CX88</accession>
<evidence type="ECO:0000259" key="4">
    <source>
        <dbReference type="SMART" id="SM00244"/>
    </source>
</evidence>
<comment type="similarity">
    <text evidence="1 2">Belongs to the band 7/mec-2 family. HflK subfamily.</text>
</comment>
<dbReference type="InterPro" id="IPR036013">
    <property type="entry name" value="Band_7/SPFH_dom_sf"/>
</dbReference>
<dbReference type="InterPro" id="IPR010201">
    <property type="entry name" value="HflK"/>
</dbReference>
<feature type="domain" description="Band 7" evidence="4">
    <location>
        <begin position="25"/>
        <end position="201"/>
    </location>
</feature>
<comment type="subcellular location">
    <subcellularLocation>
        <location evidence="2">Membrane</location>
    </subcellularLocation>
</comment>
<feature type="transmembrane region" description="Helical" evidence="2">
    <location>
        <begin position="7"/>
        <end position="30"/>
    </location>
</feature>
<dbReference type="SMART" id="SM00244">
    <property type="entry name" value="PHB"/>
    <property type="match status" value="1"/>
</dbReference>
<sequence length="321" mass="36292">MSQRKIVILSGSIVLFLLLGVILVTSWYTVDESEQAVIMTFGKVDEEISEAGLHFKLPWPIQQVDILPRETFSLTFGYDEEDGEIVDYPEETKMVTGDENIVLADLVVQWRITNPKQFLYYSDEPKEILYNATSASLRGVIGSSEIDEALTSGKAEIEGNVRDILTKLIDRYEIGISILDVKLQDVELPNDEVRKAFTNVVDAREQKETTIYGARKYKNQELSVVEGQKDARISRAEGDKAQRIEQARGDVATFNALYNEFKDNPDITRQRLVLETLEEVLPDTKIYITDEGGDTVKYLPIQPAKENKTTTEKPKGSETNE</sequence>
<protein>
    <recommendedName>
        <fullName evidence="2">Protein HflK</fullName>
    </recommendedName>
</protein>